<proteinExistence type="inferred from homology"/>
<name>A0A6A3C945_HIBSY</name>
<comment type="caution">
    <text evidence="4">The sequence shown here is derived from an EMBL/GenBank/DDBJ whole genome shotgun (WGS) entry which is preliminary data.</text>
</comment>
<dbReference type="PANTHER" id="PTHR32401">
    <property type="entry name" value="CONCANAVALIN A-LIKE LECTIN FAMILY PROTEIN"/>
    <property type="match status" value="1"/>
</dbReference>
<evidence type="ECO:0000313" key="4">
    <source>
        <dbReference type="EMBL" id="KAE8725770.1"/>
    </source>
</evidence>
<organism evidence="4 5">
    <name type="scientific">Hibiscus syriacus</name>
    <name type="common">Rose of Sharon</name>
    <dbReference type="NCBI Taxonomy" id="106335"/>
    <lineage>
        <taxon>Eukaryota</taxon>
        <taxon>Viridiplantae</taxon>
        <taxon>Streptophyta</taxon>
        <taxon>Embryophyta</taxon>
        <taxon>Tracheophyta</taxon>
        <taxon>Spermatophyta</taxon>
        <taxon>Magnoliopsida</taxon>
        <taxon>eudicotyledons</taxon>
        <taxon>Gunneridae</taxon>
        <taxon>Pentapetalae</taxon>
        <taxon>rosids</taxon>
        <taxon>malvids</taxon>
        <taxon>Malvales</taxon>
        <taxon>Malvaceae</taxon>
        <taxon>Malvoideae</taxon>
        <taxon>Hibiscus</taxon>
    </lineage>
</organism>
<comment type="similarity">
    <text evidence="1">Belongs to the leguminous lectin family.</text>
</comment>
<keyword evidence="5" id="KW-1185">Reference proteome</keyword>
<dbReference type="Proteomes" id="UP000436088">
    <property type="component" value="Unassembled WGS sequence"/>
</dbReference>
<evidence type="ECO:0000313" key="5">
    <source>
        <dbReference type="Proteomes" id="UP000436088"/>
    </source>
</evidence>
<dbReference type="GO" id="GO:0030246">
    <property type="term" value="F:carbohydrate binding"/>
    <property type="evidence" value="ECO:0007669"/>
    <property type="project" value="UniProtKB-KW"/>
</dbReference>
<dbReference type="Gene3D" id="2.60.120.200">
    <property type="match status" value="1"/>
</dbReference>
<evidence type="ECO:0000259" key="3">
    <source>
        <dbReference type="Pfam" id="PF00139"/>
    </source>
</evidence>
<feature type="domain" description="Legume lectin" evidence="3">
    <location>
        <begin position="3"/>
        <end position="84"/>
    </location>
</feature>
<gene>
    <name evidence="4" type="ORF">F3Y22_tig00008145pilonHSYRG00014</name>
</gene>
<dbReference type="InterPro" id="IPR050258">
    <property type="entry name" value="Leguminous_Lectin"/>
</dbReference>
<sequence>MTSFVASANSIVYEGDAYLSHRNMELNTVDCLCRVGQAVYSEPIHIWDSYTGALADFTTQFSFTLNARNATIYGNRFAFFLATVGYQMLDIKLNYDRIM</sequence>
<keyword evidence="2" id="KW-0430">Lectin</keyword>
<dbReference type="InterPro" id="IPR013320">
    <property type="entry name" value="ConA-like_dom_sf"/>
</dbReference>
<evidence type="ECO:0000256" key="2">
    <source>
        <dbReference type="ARBA" id="ARBA00022734"/>
    </source>
</evidence>
<dbReference type="InterPro" id="IPR001220">
    <property type="entry name" value="Legume_lectin_dom"/>
</dbReference>
<accession>A0A6A3C945</accession>
<reference evidence="4" key="1">
    <citation type="submission" date="2019-09" db="EMBL/GenBank/DDBJ databases">
        <title>Draft genome information of white flower Hibiscus syriacus.</title>
        <authorList>
            <person name="Kim Y.-M."/>
        </authorList>
    </citation>
    <scope>NUCLEOTIDE SEQUENCE [LARGE SCALE GENOMIC DNA]</scope>
    <source>
        <strain evidence="4">YM2019G1</strain>
    </source>
</reference>
<protein>
    <recommendedName>
        <fullName evidence="3">Legume lectin domain-containing protein</fullName>
    </recommendedName>
</protein>
<dbReference type="Pfam" id="PF00139">
    <property type="entry name" value="Lectin_legB"/>
    <property type="match status" value="1"/>
</dbReference>
<dbReference type="SUPFAM" id="SSF49899">
    <property type="entry name" value="Concanavalin A-like lectins/glucanases"/>
    <property type="match status" value="1"/>
</dbReference>
<dbReference type="PANTHER" id="PTHR32401:SF47">
    <property type="entry name" value="LEGUME LECTIN DOMAIN-CONTAINING PROTEIN"/>
    <property type="match status" value="1"/>
</dbReference>
<evidence type="ECO:0000256" key="1">
    <source>
        <dbReference type="ARBA" id="ARBA00007606"/>
    </source>
</evidence>
<dbReference type="AlphaFoldDB" id="A0A6A3C945"/>
<dbReference type="EMBL" id="VEPZ02000402">
    <property type="protein sequence ID" value="KAE8725770.1"/>
    <property type="molecule type" value="Genomic_DNA"/>
</dbReference>